<proteinExistence type="predicted"/>
<reference evidence="1 2" key="1">
    <citation type="journal article" date="2020" name="bioRxiv">
        <title>Whole genome comparisons of ergot fungi reveals the divergence and evolution of species within the genus Claviceps are the result of varying mechanisms driving genome evolution and host range expansion.</title>
        <authorList>
            <person name="Wyka S.A."/>
            <person name="Mondo S.J."/>
            <person name="Liu M."/>
            <person name="Dettman J."/>
            <person name="Nalam V."/>
            <person name="Broders K.D."/>
        </authorList>
    </citation>
    <scope>NUCLEOTIDE SEQUENCE [LARGE SCALE GENOMIC DNA]</scope>
    <source>
        <strain evidence="1 2">LM583</strain>
    </source>
</reference>
<organism evidence="1 2">
    <name type="scientific">Claviceps arundinis</name>
    <dbReference type="NCBI Taxonomy" id="1623583"/>
    <lineage>
        <taxon>Eukaryota</taxon>
        <taxon>Fungi</taxon>
        <taxon>Dikarya</taxon>
        <taxon>Ascomycota</taxon>
        <taxon>Pezizomycotina</taxon>
        <taxon>Sordariomycetes</taxon>
        <taxon>Hypocreomycetidae</taxon>
        <taxon>Hypocreales</taxon>
        <taxon>Clavicipitaceae</taxon>
        <taxon>Claviceps</taxon>
    </lineage>
</organism>
<evidence type="ECO:0000313" key="2">
    <source>
        <dbReference type="Proteomes" id="UP000742024"/>
    </source>
</evidence>
<evidence type="ECO:0000313" key="1">
    <source>
        <dbReference type="EMBL" id="KAG5955831.1"/>
    </source>
</evidence>
<comment type="caution">
    <text evidence="1">The sequence shown here is derived from an EMBL/GenBank/DDBJ whole genome shotgun (WGS) entry which is preliminary data.</text>
</comment>
<dbReference type="EMBL" id="SRPR01000235">
    <property type="protein sequence ID" value="KAG5955831.1"/>
    <property type="molecule type" value="Genomic_DNA"/>
</dbReference>
<sequence>TPEGLSSSPESTRLKRELLIKGTTISSNVSGRSPEEMVKAVNSATEANIAVAARLLDRLFD</sequence>
<dbReference type="Proteomes" id="UP000742024">
    <property type="component" value="Unassembled WGS sequence"/>
</dbReference>
<gene>
    <name evidence="1" type="ORF">E4U57_003109</name>
</gene>
<accession>A0ABQ7P9H2</accession>
<keyword evidence="2" id="KW-1185">Reference proteome</keyword>
<name>A0ABQ7P9H2_9HYPO</name>
<feature type="non-terminal residue" evidence="1">
    <location>
        <position position="1"/>
    </location>
</feature>
<protein>
    <submittedName>
        <fullName evidence="1">Uncharacterized protein</fullName>
    </submittedName>
</protein>